<feature type="transmembrane region" description="Helical" evidence="1">
    <location>
        <begin position="335"/>
        <end position="355"/>
    </location>
</feature>
<gene>
    <name evidence="4" type="ORF">PLEPLA_LOCUS1414</name>
</gene>
<comment type="caution">
    <text evidence="4">The sequence shown here is derived from an EMBL/GenBank/DDBJ whole genome shotgun (WGS) entry which is preliminary data.</text>
</comment>
<proteinExistence type="predicted"/>
<dbReference type="SUPFAM" id="SSF48726">
    <property type="entry name" value="Immunoglobulin"/>
    <property type="match status" value="2"/>
</dbReference>
<dbReference type="PANTHER" id="PTHR46484:SF8">
    <property type="entry name" value="B-CELL RECEPTOR CD22-LIKE-RELATED"/>
    <property type="match status" value="1"/>
</dbReference>
<dbReference type="InterPro" id="IPR013783">
    <property type="entry name" value="Ig-like_fold"/>
</dbReference>
<dbReference type="InterPro" id="IPR003599">
    <property type="entry name" value="Ig_sub"/>
</dbReference>
<dbReference type="Gene3D" id="2.60.40.10">
    <property type="entry name" value="Immunoglobulins"/>
    <property type="match status" value="3"/>
</dbReference>
<dbReference type="InterPro" id="IPR007110">
    <property type="entry name" value="Ig-like_dom"/>
</dbReference>
<dbReference type="SMART" id="SM00409">
    <property type="entry name" value="IG"/>
    <property type="match status" value="3"/>
</dbReference>
<dbReference type="Proteomes" id="UP001153269">
    <property type="component" value="Unassembled WGS sequence"/>
</dbReference>
<keyword evidence="1" id="KW-0472">Membrane</keyword>
<feature type="chain" id="PRO_5040443773" description="Ig-like domain-containing protein" evidence="2">
    <location>
        <begin position="25"/>
        <end position="427"/>
    </location>
</feature>
<evidence type="ECO:0000313" key="4">
    <source>
        <dbReference type="EMBL" id="CAB1413712.1"/>
    </source>
</evidence>
<feature type="signal peptide" evidence="2">
    <location>
        <begin position="1"/>
        <end position="24"/>
    </location>
</feature>
<evidence type="ECO:0000256" key="1">
    <source>
        <dbReference type="SAM" id="Phobius"/>
    </source>
</evidence>
<name>A0A9N7TIT3_PLEPL</name>
<evidence type="ECO:0000259" key="3">
    <source>
        <dbReference type="PROSITE" id="PS50835"/>
    </source>
</evidence>
<feature type="domain" description="Ig-like" evidence="3">
    <location>
        <begin position="152"/>
        <end position="240"/>
    </location>
</feature>
<dbReference type="CDD" id="cd00096">
    <property type="entry name" value="Ig"/>
    <property type="match status" value="1"/>
</dbReference>
<keyword evidence="1" id="KW-1133">Transmembrane helix</keyword>
<dbReference type="PROSITE" id="PS50835">
    <property type="entry name" value="IG_LIKE"/>
    <property type="match status" value="2"/>
</dbReference>
<keyword evidence="1" id="KW-0812">Transmembrane</keyword>
<dbReference type="AlphaFoldDB" id="A0A9N7TIT3"/>
<dbReference type="EMBL" id="CADEAL010000067">
    <property type="protein sequence ID" value="CAB1413712.1"/>
    <property type="molecule type" value="Genomic_DNA"/>
</dbReference>
<sequence length="427" mass="47263">LFETVLKMMTILLLVSVLFVSALAVCLTTTALNITAPQTMEALSGSCLQIPCNFRAKTEKNFTGNNFGVWIKSDSRFENSPKNVIFNGSRTDNVYQVEIIGDLNQKNCTSVFSSLKKNYTDKYFFRVEGQSFTATAGCHPLQINITDDPPRPTIEMSGVPREGESLIVTCSAPRPCPVSPPKLTWNLKPQPHNHIQGNADGTFKTQIQENISLSDKHDGYHITCLAKYPQREKLTEDKVTLNISYAPKDTLASVGWSLSAGGWVNLTCTSRANPPINHFTWFKRNPDGATNVSEGAVYSVRATDGGVYFCEANNTLAGQRSPNIHLKEPLRWEPVLGGVAGIVLLICSIIFVWYLKSRHAAVQQTQSQTGEELVITNSATRTEEENIHYSEVEFSRQRAGLSSDSLLDSGQQQDTVYTQVNVFKRGN</sequence>
<dbReference type="InterPro" id="IPR036179">
    <property type="entry name" value="Ig-like_dom_sf"/>
</dbReference>
<keyword evidence="2" id="KW-0732">Signal</keyword>
<protein>
    <recommendedName>
        <fullName evidence="3">Ig-like domain-containing protein</fullName>
    </recommendedName>
</protein>
<feature type="domain" description="Ig-like" evidence="3">
    <location>
        <begin position="247"/>
        <end position="325"/>
    </location>
</feature>
<organism evidence="4 5">
    <name type="scientific">Pleuronectes platessa</name>
    <name type="common">European plaice</name>
    <dbReference type="NCBI Taxonomy" id="8262"/>
    <lineage>
        <taxon>Eukaryota</taxon>
        <taxon>Metazoa</taxon>
        <taxon>Chordata</taxon>
        <taxon>Craniata</taxon>
        <taxon>Vertebrata</taxon>
        <taxon>Euteleostomi</taxon>
        <taxon>Actinopterygii</taxon>
        <taxon>Neopterygii</taxon>
        <taxon>Teleostei</taxon>
        <taxon>Neoteleostei</taxon>
        <taxon>Acanthomorphata</taxon>
        <taxon>Carangaria</taxon>
        <taxon>Pleuronectiformes</taxon>
        <taxon>Pleuronectoidei</taxon>
        <taxon>Pleuronectidae</taxon>
        <taxon>Pleuronectes</taxon>
    </lineage>
</organism>
<keyword evidence="5" id="KW-1185">Reference proteome</keyword>
<evidence type="ECO:0000313" key="5">
    <source>
        <dbReference type="Proteomes" id="UP001153269"/>
    </source>
</evidence>
<accession>A0A9N7TIT3</accession>
<evidence type="ECO:0000256" key="2">
    <source>
        <dbReference type="SAM" id="SignalP"/>
    </source>
</evidence>
<feature type="non-terminal residue" evidence="4">
    <location>
        <position position="1"/>
    </location>
</feature>
<dbReference type="Pfam" id="PF13895">
    <property type="entry name" value="Ig_2"/>
    <property type="match status" value="1"/>
</dbReference>
<dbReference type="PANTHER" id="PTHR46484">
    <property type="entry name" value="SI:CH211-171H4.5-RELATED"/>
    <property type="match status" value="1"/>
</dbReference>
<reference evidence="4" key="1">
    <citation type="submission" date="2020-03" db="EMBL/GenBank/DDBJ databases">
        <authorList>
            <person name="Weist P."/>
        </authorList>
    </citation>
    <scope>NUCLEOTIDE SEQUENCE</scope>
</reference>